<name>A0A1E3PRD0_9ASCO</name>
<dbReference type="FunFam" id="2.130.10.10:FF:000102">
    <property type="entry name" value="Actin-interacting protein 1"/>
    <property type="match status" value="1"/>
</dbReference>
<feature type="repeat" description="WD" evidence="4">
    <location>
        <begin position="54"/>
        <end position="95"/>
    </location>
</feature>
<evidence type="ECO:0000256" key="2">
    <source>
        <dbReference type="ARBA" id="ARBA00022737"/>
    </source>
</evidence>
<dbReference type="GO" id="GO:0030864">
    <property type="term" value="C:cortical actin cytoskeleton"/>
    <property type="evidence" value="ECO:0007669"/>
    <property type="project" value="TreeGrafter"/>
</dbReference>
<dbReference type="OrthoDB" id="2306at2759"/>
<keyword evidence="2" id="KW-0677">Repeat</keyword>
<proteinExistence type="inferred from homology"/>
<feature type="repeat" description="WD" evidence="4">
    <location>
        <begin position="517"/>
        <end position="558"/>
    </location>
</feature>
<dbReference type="InterPro" id="IPR020472">
    <property type="entry name" value="WD40_PAC1"/>
</dbReference>
<protein>
    <submittedName>
        <fullName evidence="5">WD40 repeat-like protein</fullName>
    </submittedName>
</protein>
<dbReference type="Proteomes" id="UP000095009">
    <property type="component" value="Unassembled WGS sequence"/>
</dbReference>
<organism evidence="5 6">
    <name type="scientific">Nadsonia fulvescens var. elongata DSM 6958</name>
    <dbReference type="NCBI Taxonomy" id="857566"/>
    <lineage>
        <taxon>Eukaryota</taxon>
        <taxon>Fungi</taxon>
        <taxon>Dikarya</taxon>
        <taxon>Ascomycota</taxon>
        <taxon>Saccharomycotina</taxon>
        <taxon>Dipodascomycetes</taxon>
        <taxon>Dipodascales</taxon>
        <taxon>Dipodascales incertae sedis</taxon>
        <taxon>Nadsonia</taxon>
    </lineage>
</organism>
<feature type="repeat" description="WD" evidence="4">
    <location>
        <begin position="560"/>
        <end position="598"/>
    </location>
</feature>
<dbReference type="GO" id="GO:0051014">
    <property type="term" value="P:actin filament severing"/>
    <property type="evidence" value="ECO:0007669"/>
    <property type="project" value="EnsemblFungi"/>
</dbReference>
<reference evidence="5 6" key="1">
    <citation type="journal article" date="2016" name="Proc. Natl. Acad. Sci. U.S.A.">
        <title>Comparative genomics of biotechnologically important yeasts.</title>
        <authorList>
            <person name="Riley R."/>
            <person name="Haridas S."/>
            <person name="Wolfe K.H."/>
            <person name="Lopes M.R."/>
            <person name="Hittinger C.T."/>
            <person name="Goeker M."/>
            <person name="Salamov A.A."/>
            <person name="Wisecaver J.H."/>
            <person name="Long T.M."/>
            <person name="Calvey C.H."/>
            <person name="Aerts A.L."/>
            <person name="Barry K.W."/>
            <person name="Choi C."/>
            <person name="Clum A."/>
            <person name="Coughlan A.Y."/>
            <person name="Deshpande S."/>
            <person name="Douglass A.P."/>
            <person name="Hanson S.J."/>
            <person name="Klenk H.-P."/>
            <person name="LaButti K.M."/>
            <person name="Lapidus A."/>
            <person name="Lindquist E.A."/>
            <person name="Lipzen A.M."/>
            <person name="Meier-Kolthoff J.P."/>
            <person name="Ohm R.A."/>
            <person name="Otillar R.P."/>
            <person name="Pangilinan J.L."/>
            <person name="Peng Y."/>
            <person name="Rokas A."/>
            <person name="Rosa C.A."/>
            <person name="Scheuner C."/>
            <person name="Sibirny A.A."/>
            <person name="Slot J.C."/>
            <person name="Stielow J.B."/>
            <person name="Sun H."/>
            <person name="Kurtzman C.P."/>
            <person name="Blackwell M."/>
            <person name="Grigoriev I.V."/>
            <person name="Jeffries T.W."/>
        </authorList>
    </citation>
    <scope>NUCLEOTIDE SEQUENCE [LARGE SCALE GENOMIC DNA]</scope>
    <source>
        <strain evidence="5 6">DSM 6958</strain>
    </source>
</reference>
<dbReference type="InterPro" id="IPR036322">
    <property type="entry name" value="WD40_repeat_dom_sf"/>
</dbReference>
<feature type="repeat" description="WD" evidence="4">
    <location>
        <begin position="316"/>
        <end position="357"/>
    </location>
</feature>
<dbReference type="AlphaFoldDB" id="A0A1E3PRD0"/>
<dbReference type="SMART" id="SM00320">
    <property type="entry name" value="WD40"/>
    <property type="match status" value="11"/>
</dbReference>
<dbReference type="PROSITE" id="PS50294">
    <property type="entry name" value="WD_REPEATS_REGION"/>
    <property type="match status" value="6"/>
</dbReference>
<dbReference type="InterPro" id="IPR015943">
    <property type="entry name" value="WD40/YVTN_repeat-like_dom_sf"/>
</dbReference>
<keyword evidence="6" id="KW-1185">Reference proteome</keyword>
<dbReference type="GO" id="GO:0003786">
    <property type="term" value="F:actin lateral binding"/>
    <property type="evidence" value="ECO:0007669"/>
    <property type="project" value="EnsemblFungi"/>
</dbReference>
<dbReference type="FunFam" id="2.130.10.10:FF:000167">
    <property type="entry name" value="Actin-interacting protein 1"/>
    <property type="match status" value="1"/>
</dbReference>
<dbReference type="PANTHER" id="PTHR19856:SF0">
    <property type="entry name" value="WD REPEAT-CONTAINING PROTEIN 1"/>
    <property type="match status" value="1"/>
</dbReference>
<dbReference type="GO" id="GO:0030042">
    <property type="term" value="P:actin filament depolymerization"/>
    <property type="evidence" value="ECO:0007669"/>
    <property type="project" value="TreeGrafter"/>
</dbReference>
<dbReference type="SUPFAM" id="SSF50978">
    <property type="entry name" value="WD40 repeat-like"/>
    <property type="match status" value="2"/>
</dbReference>
<evidence type="ECO:0000313" key="6">
    <source>
        <dbReference type="Proteomes" id="UP000095009"/>
    </source>
</evidence>
<evidence type="ECO:0000313" key="5">
    <source>
        <dbReference type="EMBL" id="ODQ67814.1"/>
    </source>
</evidence>
<sequence length="598" mass="64451">MSVEHIKTWAPLPSTTRATSVHLSYDKRTDRIVYAANKSIFIRSVSNPERSTQYTQHTQSTTVAKFSPSGYYVASGDASGSVRVWDASGEDMITKGEYKVISGRINDLDWDADSQRIIAVGNGKERYGHCFTYDSGNTVGEISGHSGIVNAVSIRPCRPYRAATVSDDSAMVFYTGPPFKFNSTVRGNHSNFVHDIRFSPNGEYIVSVGADRKIALYDGKTGEFKNFIGEGEHHGSIFAVSWSNDSTKFATSSADATVKLWEASSGSLLKTWAFEKVLDSHQVGVVFVGDDKIISLSYCGDLNYLRVSSDTPERVISGHQKNITALKVSADANIIFSGSYDGKVLVWDASQGTASYIGGDGHSNFVVSLKRDSSGKIWSTGWDDVIKTIDGESFSGSSFAVGAQPKALSAKGNLVAVITENNLQVLREGVKCSSVSLPSNATSLSISKDFVAVGSQDNSIRLYNLLDLSPSKNLPSLRAVPTYLSFSSSGALLAAGDSTGKITLYDAETGTVITSRWAFHSGRINSISWHPTDDFIVSGSLDTNVYIYSVKTPSKNAKFLGAHKDGVNAVEWITDSTFVSAGADAAIKWWNVKLPASS</sequence>
<dbReference type="PRINTS" id="PR00320">
    <property type="entry name" value="GPROTEINBRPT"/>
</dbReference>
<dbReference type="CDD" id="cd00200">
    <property type="entry name" value="WD40"/>
    <property type="match status" value="1"/>
</dbReference>
<dbReference type="Gene3D" id="2.130.10.10">
    <property type="entry name" value="YVTN repeat-like/Quinoprotein amine dehydrogenase"/>
    <property type="match status" value="2"/>
</dbReference>
<keyword evidence="1 4" id="KW-0853">WD repeat</keyword>
<evidence type="ECO:0000256" key="3">
    <source>
        <dbReference type="ARBA" id="ARBA00038366"/>
    </source>
</evidence>
<accession>A0A1E3PRD0</accession>
<dbReference type="STRING" id="857566.A0A1E3PRD0"/>
<gene>
    <name evidence="5" type="ORF">NADFUDRAFT_80964</name>
</gene>
<evidence type="ECO:0000256" key="4">
    <source>
        <dbReference type="PROSITE-ProRule" id="PRU00221"/>
    </source>
</evidence>
<evidence type="ECO:0000256" key="1">
    <source>
        <dbReference type="ARBA" id="ARBA00022574"/>
    </source>
</evidence>
<dbReference type="InterPro" id="IPR001680">
    <property type="entry name" value="WD40_rpt"/>
</dbReference>
<dbReference type="PROSITE" id="PS50082">
    <property type="entry name" value="WD_REPEATS_2"/>
    <property type="match status" value="6"/>
</dbReference>
<feature type="repeat" description="WD" evidence="4">
    <location>
        <begin position="186"/>
        <end position="227"/>
    </location>
</feature>
<dbReference type="Pfam" id="PF00400">
    <property type="entry name" value="WD40"/>
    <property type="match status" value="6"/>
</dbReference>
<dbReference type="PANTHER" id="PTHR19856">
    <property type="entry name" value="WD-REPEATCONTAINING PROTEIN WDR1"/>
    <property type="match status" value="1"/>
</dbReference>
<comment type="similarity">
    <text evidence="3">Belongs to the WD repeat AIP1 family.</text>
</comment>
<dbReference type="EMBL" id="KV454406">
    <property type="protein sequence ID" value="ODQ67814.1"/>
    <property type="molecule type" value="Genomic_DNA"/>
</dbReference>
<feature type="repeat" description="WD" evidence="4">
    <location>
        <begin position="230"/>
        <end position="271"/>
    </location>
</feature>